<reference evidence="1 2" key="1">
    <citation type="submission" date="2022-09" db="EMBL/GenBank/DDBJ databases">
        <authorList>
            <person name="Han X.L."/>
            <person name="Wang Q."/>
            <person name="Lu T."/>
        </authorList>
    </citation>
    <scope>NUCLEOTIDE SEQUENCE [LARGE SCALE GENOMIC DNA]</scope>
    <source>
        <strain evidence="1 2">WQ 127069</strain>
    </source>
</reference>
<keyword evidence="2" id="KW-1185">Reference proteome</keyword>
<dbReference type="Proteomes" id="UP001652445">
    <property type="component" value="Unassembled WGS sequence"/>
</dbReference>
<comment type="caution">
    <text evidence="1">The sequence shown here is derived from an EMBL/GenBank/DDBJ whole genome shotgun (WGS) entry which is preliminary data.</text>
</comment>
<gene>
    <name evidence="1" type="ORF">OB236_27840</name>
</gene>
<evidence type="ECO:0000313" key="1">
    <source>
        <dbReference type="EMBL" id="MCU6795937.1"/>
    </source>
</evidence>
<organism evidence="1 2">
    <name type="scientific">Paenibacillus baimaensis</name>
    <dbReference type="NCBI Taxonomy" id="2982185"/>
    <lineage>
        <taxon>Bacteria</taxon>
        <taxon>Bacillati</taxon>
        <taxon>Bacillota</taxon>
        <taxon>Bacilli</taxon>
        <taxon>Bacillales</taxon>
        <taxon>Paenibacillaceae</taxon>
        <taxon>Paenibacillus</taxon>
    </lineage>
</organism>
<proteinExistence type="predicted"/>
<sequence>MKFDYCEFENESEQSVEIDIGCRFDDEPDELYVIQLILGKDGTSLGIKLLFNGLDCKYQFKPEEKTSIVSYIQHSLPDTPYKDWFEGSLFL</sequence>
<name>A0ABT2UMY6_9BACL</name>
<accession>A0ABT2UMY6</accession>
<evidence type="ECO:0000313" key="2">
    <source>
        <dbReference type="Proteomes" id="UP001652445"/>
    </source>
</evidence>
<dbReference type="RefSeq" id="WP_262686811.1">
    <property type="nucleotide sequence ID" value="NZ_JAOQIO010000095.1"/>
</dbReference>
<dbReference type="EMBL" id="JAOQIO010000095">
    <property type="protein sequence ID" value="MCU6795937.1"/>
    <property type="molecule type" value="Genomic_DNA"/>
</dbReference>
<protein>
    <submittedName>
        <fullName evidence="1">Uncharacterized protein</fullName>
    </submittedName>
</protein>